<accession>J7SD03</accession>
<evidence type="ECO:0000313" key="2">
    <source>
        <dbReference type="Proteomes" id="UP000006352"/>
    </source>
</evidence>
<gene>
    <name evidence="1" type="ORF">FIBRA_09397</name>
</gene>
<dbReference type="EMBL" id="HE797637">
    <property type="protein sequence ID" value="CCM07073.1"/>
    <property type="molecule type" value="Genomic_DNA"/>
</dbReference>
<protein>
    <submittedName>
        <fullName evidence="1">Uncharacterized protein</fullName>
    </submittedName>
</protein>
<evidence type="ECO:0000313" key="1">
    <source>
        <dbReference type="EMBL" id="CCM07073.1"/>
    </source>
</evidence>
<dbReference type="AlphaFoldDB" id="J7SD03"/>
<dbReference type="HOGENOM" id="CLU_3423302_0_0_1"/>
<proteinExistence type="predicted"/>
<organism evidence="1 2">
    <name type="scientific">Fibroporia radiculosa</name>
    <dbReference type="NCBI Taxonomy" id="599839"/>
    <lineage>
        <taxon>Eukaryota</taxon>
        <taxon>Fungi</taxon>
        <taxon>Dikarya</taxon>
        <taxon>Basidiomycota</taxon>
        <taxon>Agaricomycotina</taxon>
        <taxon>Agaricomycetes</taxon>
        <taxon>Polyporales</taxon>
        <taxon>Fibroporiaceae</taxon>
        <taxon>Fibroporia</taxon>
    </lineage>
</organism>
<dbReference type="Proteomes" id="UP000006352">
    <property type="component" value="Unassembled WGS sequence"/>
</dbReference>
<dbReference type="InParanoid" id="J7SD03"/>
<keyword evidence="2" id="KW-1185">Reference proteome</keyword>
<reference evidence="1 2" key="1">
    <citation type="journal article" date="2012" name="Appl. Environ. Microbiol.">
        <title>Short-read sequencing for genomic analysis of the brown rot fungus Fibroporia radiculosa.</title>
        <authorList>
            <person name="Tang J.D."/>
            <person name="Perkins A.D."/>
            <person name="Sonstegard T.S."/>
            <person name="Schroeder S.G."/>
            <person name="Burgess S.C."/>
            <person name="Diehl S.V."/>
        </authorList>
    </citation>
    <scope>NUCLEOTIDE SEQUENCE [LARGE SCALE GENOMIC DNA]</scope>
    <source>
        <strain evidence="1 2">TFFH 294</strain>
    </source>
</reference>
<sequence>MALRGMTAVGVLSTQVLKIFVVA</sequence>
<name>J7SD03_9APHY</name>